<protein>
    <submittedName>
        <fullName evidence="1">Uncharacterized protein</fullName>
    </submittedName>
</protein>
<name>A0A699KV53_TANCI</name>
<reference evidence="1" key="1">
    <citation type="journal article" date="2019" name="Sci. Rep.">
        <title>Draft genome of Tanacetum cinerariifolium, the natural source of mosquito coil.</title>
        <authorList>
            <person name="Yamashiro T."/>
            <person name="Shiraishi A."/>
            <person name="Satake H."/>
            <person name="Nakayama K."/>
        </authorList>
    </citation>
    <scope>NUCLEOTIDE SEQUENCE</scope>
</reference>
<evidence type="ECO:0000313" key="1">
    <source>
        <dbReference type="EMBL" id="GFB07972.1"/>
    </source>
</evidence>
<gene>
    <name evidence="1" type="ORF">Tci_679943</name>
</gene>
<accession>A0A699KV53</accession>
<sequence>VHAEESTLDNNPTASEQVSTEHTVVKTFLNPLMVENLLKIVWLSTHHITLCVKSWLVLSERLQTGCCCYMILLSLMFLLFVPAGFFIFYWFLVAAVWLFAAVLVCSCCWNKDAILELTSEDLSRILKIVPAGRYVVPADRLRSHSCCWVSAGKHSFCCQ</sequence>
<proteinExistence type="predicted"/>
<feature type="non-terminal residue" evidence="1">
    <location>
        <position position="1"/>
    </location>
</feature>
<dbReference type="EMBL" id="BKCJ010547602">
    <property type="protein sequence ID" value="GFB07972.1"/>
    <property type="molecule type" value="Genomic_DNA"/>
</dbReference>
<organism evidence="1">
    <name type="scientific">Tanacetum cinerariifolium</name>
    <name type="common">Dalmatian daisy</name>
    <name type="synonym">Chrysanthemum cinerariifolium</name>
    <dbReference type="NCBI Taxonomy" id="118510"/>
    <lineage>
        <taxon>Eukaryota</taxon>
        <taxon>Viridiplantae</taxon>
        <taxon>Streptophyta</taxon>
        <taxon>Embryophyta</taxon>
        <taxon>Tracheophyta</taxon>
        <taxon>Spermatophyta</taxon>
        <taxon>Magnoliopsida</taxon>
        <taxon>eudicotyledons</taxon>
        <taxon>Gunneridae</taxon>
        <taxon>Pentapetalae</taxon>
        <taxon>asterids</taxon>
        <taxon>campanulids</taxon>
        <taxon>Asterales</taxon>
        <taxon>Asteraceae</taxon>
        <taxon>Asteroideae</taxon>
        <taxon>Anthemideae</taxon>
        <taxon>Anthemidinae</taxon>
        <taxon>Tanacetum</taxon>
    </lineage>
</organism>
<dbReference type="AlphaFoldDB" id="A0A699KV53"/>
<comment type="caution">
    <text evidence="1">The sequence shown here is derived from an EMBL/GenBank/DDBJ whole genome shotgun (WGS) entry which is preliminary data.</text>
</comment>